<organism evidence="1">
    <name type="scientific">human gut metagenome</name>
    <dbReference type="NCBI Taxonomy" id="408170"/>
    <lineage>
        <taxon>unclassified sequences</taxon>
        <taxon>metagenomes</taxon>
        <taxon>organismal metagenomes</taxon>
    </lineage>
</organism>
<accession>W1YIF3</accession>
<gene>
    <name evidence="1" type="ORF">Q604_UNBC03783G0001</name>
</gene>
<feature type="non-terminal residue" evidence="1">
    <location>
        <position position="81"/>
    </location>
</feature>
<dbReference type="EMBL" id="AZMM01003783">
    <property type="protein sequence ID" value="ETJ42252.1"/>
    <property type="molecule type" value="Genomic_DNA"/>
</dbReference>
<proteinExistence type="predicted"/>
<protein>
    <submittedName>
        <fullName evidence="1">Uncharacterized protein</fullName>
    </submittedName>
</protein>
<dbReference type="AlphaFoldDB" id="W1YIF3"/>
<comment type="caution">
    <text evidence="1">The sequence shown here is derived from an EMBL/GenBank/DDBJ whole genome shotgun (WGS) entry which is preliminary data.</text>
</comment>
<sequence length="81" mass="8909">IYFSWQDTQRTTEDHAASLPAAFQSVEAQAGQSTIETTAAELRIGVFKVGWLKEAWQALGSAIAADLSPDEVARLMRRDLD</sequence>
<evidence type="ECO:0000313" key="1">
    <source>
        <dbReference type="EMBL" id="ETJ42252.1"/>
    </source>
</evidence>
<name>W1YIF3_9ZZZZ</name>
<feature type="non-terminal residue" evidence="1">
    <location>
        <position position="1"/>
    </location>
</feature>
<reference evidence="1" key="1">
    <citation type="submission" date="2013-12" db="EMBL/GenBank/DDBJ databases">
        <title>A Varibaculum cambriense genome reconstructed from a premature infant gut community with otherwise low bacterial novelty that shifts toward anaerobic metabolism during the third week of life.</title>
        <authorList>
            <person name="Brown C.T."/>
            <person name="Sharon I."/>
            <person name="Thomas B.C."/>
            <person name="Castelle C.J."/>
            <person name="Morowitz M.J."/>
            <person name="Banfield J.F."/>
        </authorList>
    </citation>
    <scope>NUCLEOTIDE SEQUENCE</scope>
</reference>